<dbReference type="Gene3D" id="1.20.1640.10">
    <property type="entry name" value="Multidrug efflux transporter AcrB transmembrane domain"/>
    <property type="match status" value="2"/>
</dbReference>
<keyword evidence="10" id="KW-1185">Reference proteome</keyword>
<dbReference type="Pfam" id="PF03176">
    <property type="entry name" value="MMPL"/>
    <property type="match status" value="2"/>
</dbReference>
<feature type="transmembrane region" description="Helical" evidence="7">
    <location>
        <begin position="565"/>
        <end position="583"/>
    </location>
</feature>
<feature type="transmembrane region" description="Helical" evidence="7">
    <location>
        <begin position="367"/>
        <end position="389"/>
    </location>
</feature>
<evidence type="ECO:0000256" key="6">
    <source>
        <dbReference type="ARBA" id="ARBA00023136"/>
    </source>
</evidence>
<evidence type="ECO:0000313" key="9">
    <source>
        <dbReference type="EMBL" id="KUN94948.1"/>
    </source>
</evidence>
<feature type="transmembrane region" description="Helical" evidence="7">
    <location>
        <begin position="678"/>
        <end position="699"/>
    </location>
</feature>
<proteinExistence type="inferred from homology"/>
<organism evidence="9 10">
    <name type="scientific">Streptomyces caeruleatus</name>
    <dbReference type="NCBI Taxonomy" id="661399"/>
    <lineage>
        <taxon>Bacteria</taxon>
        <taxon>Bacillati</taxon>
        <taxon>Actinomycetota</taxon>
        <taxon>Actinomycetes</taxon>
        <taxon>Kitasatosporales</taxon>
        <taxon>Streptomycetaceae</taxon>
        <taxon>Streptomyces</taxon>
    </lineage>
</organism>
<feature type="transmembrane region" description="Helical" evidence="7">
    <location>
        <begin position="650"/>
        <end position="672"/>
    </location>
</feature>
<feature type="transmembrane region" description="Helical" evidence="7">
    <location>
        <begin position="537"/>
        <end position="558"/>
    </location>
</feature>
<evidence type="ECO:0000256" key="4">
    <source>
        <dbReference type="ARBA" id="ARBA00022692"/>
    </source>
</evidence>
<feature type="transmembrane region" description="Helical" evidence="7">
    <location>
        <begin position="228"/>
        <end position="250"/>
    </location>
</feature>
<dbReference type="PANTHER" id="PTHR33406">
    <property type="entry name" value="MEMBRANE PROTEIN MJ1562-RELATED"/>
    <property type="match status" value="1"/>
</dbReference>
<evidence type="ECO:0000256" key="5">
    <source>
        <dbReference type="ARBA" id="ARBA00022989"/>
    </source>
</evidence>
<dbReference type="Proteomes" id="UP000053429">
    <property type="component" value="Unassembled WGS sequence"/>
</dbReference>
<evidence type="ECO:0000259" key="8">
    <source>
        <dbReference type="PROSITE" id="PS50156"/>
    </source>
</evidence>
<keyword evidence="4 7" id="KW-0812">Transmembrane</keyword>
<dbReference type="AlphaFoldDB" id="A0A117RJZ1"/>
<dbReference type="STRING" id="661399.AQJ67_36165"/>
<feature type="transmembrane region" description="Helical" evidence="7">
    <location>
        <begin position="603"/>
        <end position="623"/>
    </location>
</feature>
<dbReference type="PROSITE" id="PS50156">
    <property type="entry name" value="SSD"/>
    <property type="match status" value="2"/>
</dbReference>
<comment type="caution">
    <text evidence="9">The sequence shown here is derived from an EMBL/GenBank/DDBJ whole genome shotgun (WGS) entry which is preliminary data.</text>
</comment>
<reference evidence="9 10" key="1">
    <citation type="submission" date="2015-10" db="EMBL/GenBank/DDBJ databases">
        <title>Draft genome sequence of Streptomyces caeruleatus NRRL B-24802, type strain for the species Streptomyces caeruleatus.</title>
        <authorList>
            <person name="Ruckert C."/>
            <person name="Winkler A."/>
            <person name="Kalinowski J."/>
            <person name="Kampfer P."/>
            <person name="Glaeser S."/>
        </authorList>
    </citation>
    <scope>NUCLEOTIDE SEQUENCE [LARGE SCALE GENOMIC DNA]</scope>
    <source>
        <strain evidence="9 10">NRRL B-24802</strain>
    </source>
</reference>
<dbReference type="SUPFAM" id="SSF82866">
    <property type="entry name" value="Multidrug efflux transporter AcrB transmembrane domain"/>
    <property type="match status" value="2"/>
</dbReference>
<evidence type="ECO:0000256" key="2">
    <source>
        <dbReference type="ARBA" id="ARBA00010157"/>
    </source>
</evidence>
<sequence length="725" mass="77748">MHRLGSRVARRPRLVIWLSVLLTVIGLALAAGAMDRLVLSRFESPGSESVNTRAALAKEFGTGTPSVLLLVTAKNGTVDDTAVAAAGRGLERELAEQDGVAETASYWSRGKSPVMRAEDGRQALVVARMSGTVTEARTRLAEFAPDFARDNATVKVQVGGGDEVFRQAAQQARTDFLRAELIVFPLVLLLLAVIYRRFNAALLTLGMGLFSVITTLALMRLLTSFTDVSTFAANLTLVMGIGLGVDYSLFVISRFREELAAGHEVAEATRRAVGRAGRTVAFSGLTVIVSLSCLMLFPFPFLRSFAYSGIAVVLTSVFAALVILPAALTRLGHRVERRRKGDAQDAASGAPTGWWHTTALRMMRRPLIYGIPALAVLLALAAPTLGIAFGTPDDRVLPEQVSSRVVQNDIRANFAAEEMDAIQVLRPGLAGDDANRDSIDATAARLSRLDGIQQVDALTGSYTDGRRVLEPNDSARRFASDENTWFSVIATQDALGADPDAVLADVRAAFGDTEVRIGGYPAELGDFRTVLVDRLPLVFGLILIVTFVILFLMTGSVLLPAKAMILNALSMAVMFGALVWVFQDGHLSGLLGFTATGSLEPSIPILMFCTAFGLSMDYEVFMLSRIKEEYDRTGDNAASVAAGLERSGPLITAAAVILAASFATYASSGIVYLKMLGLGMVVVILVDATLIRAVLVPVLMRLAGRANWWAPAPLRRLHDRFGIAD</sequence>
<accession>A0A117RJZ1</accession>
<dbReference type="InterPro" id="IPR004869">
    <property type="entry name" value="MMPL_dom"/>
</dbReference>
<gene>
    <name evidence="9" type="ORF">AQJ67_36165</name>
</gene>
<dbReference type="EMBL" id="LMWY01000050">
    <property type="protein sequence ID" value="KUN94948.1"/>
    <property type="molecule type" value="Genomic_DNA"/>
</dbReference>
<feature type="domain" description="SSD" evidence="8">
    <location>
        <begin position="197"/>
        <end position="330"/>
    </location>
</feature>
<protein>
    <submittedName>
        <fullName evidence="9">RND transporter</fullName>
    </submittedName>
</protein>
<dbReference type="InterPro" id="IPR050545">
    <property type="entry name" value="Mycobact_MmpL"/>
</dbReference>
<evidence type="ECO:0000256" key="7">
    <source>
        <dbReference type="SAM" id="Phobius"/>
    </source>
</evidence>
<dbReference type="PANTHER" id="PTHR33406:SF11">
    <property type="entry name" value="MEMBRANE PROTEIN SCO6666-RELATED"/>
    <property type="match status" value="1"/>
</dbReference>
<evidence type="ECO:0000256" key="1">
    <source>
        <dbReference type="ARBA" id="ARBA00004651"/>
    </source>
</evidence>
<feature type="domain" description="SSD" evidence="8">
    <location>
        <begin position="533"/>
        <end position="701"/>
    </location>
</feature>
<feature type="transmembrane region" description="Helical" evidence="7">
    <location>
        <begin position="280"/>
        <end position="299"/>
    </location>
</feature>
<comment type="subcellular location">
    <subcellularLocation>
        <location evidence="1">Cell membrane</location>
        <topology evidence="1">Multi-pass membrane protein</topology>
    </subcellularLocation>
</comment>
<feature type="transmembrane region" description="Helical" evidence="7">
    <location>
        <begin position="176"/>
        <end position="195"/>
    </location>
</feature>
<keyword evidence="6 7" id="KW-0472">Membrane</keyword>
<feature type="transmembrane region" description="Helical" evidence="7">
    <location>
        <begin position="202"/>
        <end position="222"/>
    </location>
</feature>
<feature type="transmembrane region" description="Helical" evidence="7">
    <location>
        <begin position="305"/>
        <end position="328"/>
    </location>
</feature>
<keyword evidence="3" id="KW-1003">Cell membrane</keyword>
<keyword evidence="5 7" id="KW-1133">Transmembrane helix</keyword>
<evidence type="ECO:0000256" key="3">
    <source>
        <dbReference type="ARBA" id="ARBA00022475"/>
    </source>
</evidence>
<comment type="similarity">
    <text evidence="2">Belongs to the resistance-nodulation-cell division (RND) (TC 2.A.6) family. MmpL subfamily.</text>
</comment>
<evidence type="ECO:0000313" key="10">
    <source>
        <dbReference type="Proteomes" id="UP000053429"/>
    </source>
</evidence>
<dbReference type="InterPro" id="IPR000731">
    <property type="entry name" value="SSD"/>
</dbReference>
<name>A0A117RJZ1_9ACTN</name>
<dbReference type="GO" id="GO:0005886">
    <property type="term" value="C:plasma membrane"/>
    <property type="evidence" value="ECO:0007669"/>
    <property type="project" value="UniProtKB-SubCell"/>
</dbReference>